<name>A0ABX0AD38_9GAMM</name>
<keyword evidence="2" id="KW-1185">Reference proteome</keyword>
<accession>A0ABX0AD38</accession>
<dbReference type="EMBL" id="QOVG01000007">
    <property type="protein sequence ID" value="NDK39497.1"/>
    <property type="molecule type" value="Genomic_DNA"/>
</dbReference>
<protein>
    <submittedName>
        <fullName evidence="1">Uncharacterized protein</fullName>
    </submittedName>
</protein>
<organism evidence="1 2">
    <name type="scientific">Pseudoxanthomonas gei</name>
    <dbReference type="NCBI Taxonomy" id="1383030"/>
    <lineage>
        <taxon>Bacteria</taxon>
        <taxon>Pseudomonadati</taxon>
        <taxon>Pseudomonadota</taxon>
        <taxon>Gammaproteobacteria</taxon>
        <taxon>Lysobacterales</taxon>
        <taxon>Lysobacteraceae</taxon>
        <taxon>Pseudoxanthomonas</taxon>
    </lineage>
</organism>
<comment type="caution">
    <text evidence="1">The sequence shown here is derived from an EMBL/GenBank/DDBJ whole genome shotgun (WGS) entry which is preliminary data.</text>
</comment>
<evidence type="ECO:0000313" key="2">
    <source>
        <dbReference type="Proteomes" id="UP001429354"/>
    </source>
</evidence>
<proteinExistence type="predicted"/>
<evidence type="ECO:0000313" key="1">
    <source>
        <dbReference type="EMBL" id="NDK39497.1"/>
    </source>
</evidence>
<gene>
    <name evidence="1" type="ORF">DT603_11650</name>
</gene>
<reference evidence="1 2" key="1">
    <citation type="submission" date="2018-07" db="EMBL/GenBank/DDBJ databases">
        <title>Whole genome Sequencing of Pseudoxanthomonas gei KCTC 32298 (T).</title>
        <authorList>
            <person name="Kumar S."/>
            <person name="Bansal K."/>
            <person name="Kaur A."/>
            <person name="Patil P."/>
            <person name="Sharma S."/>
            <person name="Patil P.B."/>
        </authorList>
    </citation>
    <scope>NUCLEOTIDE SEQUENCE [LARGE SCALE GENOMIC DNA]</scope>
    <source>
        <strain evidence="1 2">KCTC 32298</strain>
    </source>
</reference>
<sequence>MGGLLLVVAGGMQAQEDARTPEADGVPTLERVQAELPDEEAIDLYRFQNPVVVAPSRFAEAYKPGPSLEEISLEHGGLINYGINLGLQKTWWGVKRITGMRPQTQTAVARASPLDEAQLQRAASRCETRSNDCASGQ</sequence>
<dbReference type="Proteomes" id="UP001429354">
    <property type="component" value="Unassembled WGS sequence"/>
</dbReference>